<dbReference type="InterPro" id="IPR000719">
    <property type="entry name" value="Prot_kinase_dom"/>
</dbReference>
<evidence type="ECO:0000313" key="10">
    <source>
        <dbReference type="Proteomes" id="UP000002139"/>
    </source>
</evidence>
<dbReference type="CDD" id="cd14014">
    <property type="entry name" value="STKc_PknB_like"/>
    <property type="match status" value="1"/>
</dbReference>
<dbReference type="AlphaFoldDB" id="A9F950"/>
<evidence type="ECO:0000256" key="6">
    <source>
        <dbReference type="SAM" id="MobiDB-lite"/>
    </source>
</evidence>
<keyword evidence="7" id="KW-1133">Transmembrane helix</keyword>
<evidence type="ECO:0000313" key="9">
    <source>
        <dbReference type="EMBL" id="CAN94720.1"/>
    </source>
</evidence>
<evidence type="ECO:0000256" key="7">
    <source>
        <dbReference type="SAM" id="Phobius"/>
    </source>
</evidence>
<dbReference type="GO" id="GO:0004674">
    <property type="term" value="F:protein serine/threonine kinase activity"/>
    <property type="evidence" value="ECO:0007669"/>
    <property type="project" value="UniProtKB-EC"/>
</dbReference>
<evidence type="ECO:0000256" key="4">
    <source>
        <dbReference type="ARBA" id="ARBA00022840"/>
    </source>
</evidence>
<dbReference type="EC" id="2.7.11.1" evidence="9"/>
<keyword evidence="10" id="KW-1185">Reference proteome</keyword>
<name>A9F950_SORC5</name>
<dbReference type="OrthoDB" id="5499077at2"/>
<dbReference type="KEGG" id="scl:sce4557"/>
<dbReference type="eggNOG" id="COG0515">
    <property type="taxonomic scope" value="Bacteria"/>
</dbReference>
<dbReference type="PROSITE" id="PS00108">
    <property type="entry name" value="PROTEIN_KINASE_ST"/>
    <property type="match status" value="1"/>
</dbReference>
<accession>A9F950</accession>
<protein>
    <submittedName>
        <fullName evidence="9">Protein kinase</fullName>
        <ecNumber evidence="9">2.7.11.1</ecNumber>
    </submittedName>
</protein>
<keyword evidence="4 5" id="KW-0067">ATP-binding</keyword>
<dbReference type="InterPro" id="IPR017441">
    <property type="entry name" value="Protein_kinase_ATP_BS"/>
</dbReference>
<dbReference type="SMART" id="SM00220">
    <property type="entry name" value="S_TKc"/>
    <property type="match status" value="1"/>
</dbReference>
<dbReference type="RefSeq" id="WP_012237189.1">
    <property type="nucleotide sequence ID" value="NC_010162.1"/>
</dbReference>
<organism evidence="9 10">
    <name type="scientific">Sorangium cellulosum (strain So ce56)</name>
    <name type="common">Polyangium cellulosum (strain So ce56)</name>
    <dbReference type="NCBI Taxonomy" id="448385"/>
    <lineage>
        <taxon>Bacteria</taxon>
        <taxon>Pseudomonadati</taxon>
        <taxon>Myxococcota</taxon>
        <taxon>Polyangia</taxon>
        <taxon>Polyangiales</taxon>
        <taxon>Polyangiaceae</taxon>
        <taxon>Sorangium</taxon>
    </lineage>
</organism>
<feature type="region of interest" description="Disordered" evidence="6">
    <location>
        <begin position="1"/>
        <end position="39"/>
    </location>
</feature>
<dbReference type="Gene3D" id="3.30.200.20">
    <property type="entry name" value="Phosphorylase Kinase, domain 1"/>
    <property type="match status" value="1"/>
</dbReference>
<keyword evidence="3 9" id="KW-0418">Kinase</keyword>
<dbReference type="BioCyc" id="SCEL448385:SCE_RS23390-MONOMER"/>
<dbReference type="EMBL" id="AM746676">
    <property type="protein sequence ID" value="CAN94720.1"/>
    <property type="molecule type" value="Genomic_DNA"/>
</dbReference>
<reference evidence="9 10" key="1">
    <citation type="journal article" date="2007" name="Nat. Biotechnol.">
        <title>Complete genome sequence of the myxobacterium Sorangium cellulosum.</title>
        <authorList>
            <person name="Schneiker S."/>
            <person name="Perlova O."/>
            <person name="Kaiser O."/>
            <person name="Gerth K."/>
            <person name="Alici A."/>
            <person name="Altmeyer M.O."/>
            <person name="Bartels D."/>
            <person name="Bekel T."/>
            <person name="Beyer S."/>
            <person name="Bode E."/>
            <person name="Bode H.B."/>
            <person name="Bolten C.J."/>
            <person name="Choudhuri J.V."/>
            <person name="Doss S."/>
            <person name="Elnakady Y.A."/>
            <person name="Frank B."/>
            <person name="Gaigalat L."/>
            <person name="Goesmann A."/>
            <person name="Groeger C."/>
            <person name="Gross F."/>
            <person name="Jelsbak L."/>
            <person name="Jelsbak L."/>
            <person name="Kalinowski J."/>
            <person name="Kegler C."/>
            <person name="Knauber T."/>
            <person name="Konietzny S."/>
            <person name="Kopp M."/>
            <person name="Krause L."/>
            <person name="Krug D."/>
            <person name="Linke B."/>
            <person name="Mahmud T."/>
            <person name="Martinez-Arias R."/>
            <person name="McHardy A.C."/>
            <person name="Merai M."/>
            <person name="Meyer F."/>
            <person name="Mormann S."/>
            <person name="Munoz-Dorado J."/>
            <person name="Perez J."/>
            <person name="Pradella S."/>
            <person name="Rachid S."/>
            <person name="Raddatz G."/>
            <person name="Rosenau F."/>
            <person name="Rueckert C."/>
            <person name="Sasse F."/>
            <person name="Scharfe M."/>
            <person name="Schuster S.C."/>
            <person name="Suen G."/>
            <person name="Treuner-Lange A."/>
            <person name="Velicer G.J."/>
            <person name="Vorholter F.-J."/>
            <person name="Weissman K.J."/>
            <person name="Welch R.D."/>
            <person name="Wenzel S.C."/>
            <person name="Whitworth D.E."/>
            <person name="Wilhelm S."/>
            <person name="Wittmann C."/>
            <person name="Bloecker H."/>
            <person name="Puehler A."/>
            <person name="Mueller R."/>
        </authorList>
    </citation>
    <scope>NUCLEOTIDE SEQUENCE [LARGE SCALE GENOMIC DNA]</scope>
    <source>
        <strain evidence="10">So ce56</strain>
    </source>
</reference>
<feature type="domain" description="Protein kinase" evidence="8">
    <location>
        <begin position="52"/>
        <end position="323"/>
    </location>
</feature>
<dbReference type="InterPro" id="IPR008271">
    <property type="entry name" value="Ser/Thr_kinase_AS"/>
</dbReference>
<dbReference type="Proteomes" id="UP000002139">
    <property type="component" value="Chromosome"/>
</dbReference>
<dbReference type="PROSITE" id="PS00107">
    <property type="entry name" value="PROTEIN_KINASE_ATP"/>
    <property type="match status" value="1"/>
</dbReference>
<evidence type="ECO:0000256" key="2">
    <source>
        <dbReference type="ARBA" id="ARBA00022741"/>
    </source>
</evidence>
<feature type="transmembrane region" description="Helical" evidence="7">
    <location>
        <begin position="353"/>
        <end position="373"/>
    </location>
</feature>
<feature type="binding site" evidence="5">
    <location>
        <position position="81"/>
    </location>
    <ligand>
        <name>ATP</name>
        <dbReference type="ChEBI" id="CHEBI:30616"/>
    </ligand>
</feature>
<dbReference type="SUPFAM" id="SSF56112">
    <property type="entry name" value="Protein kinase-like (PK-like)"/>
    <property type="match status" value="1"/>
</dbReference>
<keyword evidence="1 9" id="KW-0808">Transferase</keyword>
<evidence type="ECO:0000256" key="3">
    <source>
        <dbReference type="ARBA" id="ARBA00022777"/>
    </source>
</evidence>
<feature type="compositionally biased region" description="Polar residues" evidence="6">
    <location>
        <begin position="1"/>
        <end position="11"/>
    </location>
</feature>
<evidence type="ECO:0000259" key="8">
    <source>
        <dbReference type="PROSITE" id="PS50011"/>
    </source>
</evidence>
<keyword evidence="7" id="KW-0472">Membrane</keyword>
<dbReference type="PROSITE" id="PS50011">
    <property type="entry name" value="PROTEIN_KINASE_DOM"/>
    <property type="match status" value="1"/>
</dbReference>
<dbReference type="PANTHER" id="PTHR43289">
    <property type="entry name" value="MITOGEN-ACTIVATED PROTEIN KINASE KINASE KINASE 20-RELATED"/>
    <property type="match status" value="1"/>
</dbReference>
<evidence type="ECO:0000256" key="5">
    <source>
        <dbReference type="PROSITE-ProRule" id="PRU10141"/>
    </source>
</evidence>
<dbReference type="Gene3D" id="1.10.510.10">
    <property type="entry name" value="Transferase(Phosphotransferase) domain 1"/>
    <property type="match status" value="1"/>
</dbReference>
<gene>
    <name evidence="9" type="ordered locus">sce4557</name>
</gene>
<dbReference type="InterPro" id="IPR011009">
    <property type="entry name" value="Kinase-like_dom_sf"/>
</dbReference>
<dbReference type="HOGENOM" id="CLU_000288_63_44_7"/>
<sequence>MFHPSSFDSQPDSQRRDGARAAAALVDRPADSRPASSRRSVRLRGRLIDGRYQVDQLLGRGAMGEVWRAHDGVRRADVALKFLTVARGGRNVDAIERFRLEARVAAQLGQKTRGVVAVLDAGEDLAAGPYIVMEHVRGRSLRQLLEERGTIPAVELASLLRQLGEALSAAHGLGVVHRDIKPSNILLVEGSDGHLCAKITDFGIAKWVGQDRPADFRRRTADGVVLGTPAYLSPEHTCDGLGGPQLDMWSLAVVAHEALTGRQPFPGRNLAAVLAAILVSGRPPLATLCPGAPPALEAWFARAFAISPAERFPSVQAMISAFEAAAGVPVAPPAAARAPVTLPVAARGRRLRVAMAGVAVALGLALPAALLWAQAGSDGSRRVDDVVSDAARAAARIADAAQAMTARLLERQGTTP</sequence>
<proteinExistence type="predicted"/>
<evidence type="ECO:0000256" key="1">
    <source>
        <dbReference type="ARBA" id="ARBA00022679"/>
    </source>
</evidence>
<feature type="compositionally biased region" description="Low complexity" evidence="6">
    <location>
        <begin position="20"/>
        <end position="38"/>
    </location>
</feature>
<dbReference type="GO" id="GO:0005524">
    <property type="term" value="F:ATP binding"/>
    <property type="evidence" value="ECO:0007669"/>
    <property type="project" value="UniProtKB-UniRule"/>
</dbReference>
<dbReference type="PANTHER" id="PTHR43289:SF6">
    <property type="entry name" value="SERINE_THREONINE-PROTEIN KINASE NEKL-3"/>
    <property type="match status" value="1"/>
</dbReference>
<keyword evidence="2 5" id="KW-0547">Nucleotide-binding</keyword>
<keyword evidence="7" id="KW-0812">Transmembrane</keyword>
<dbReference type="Pfam" id="PF00069">
    <property type="entry name" value="Pkinase"/>
    <property type="match status" value="1"/>
</dbReference>